<dbReference type="Gene3D" id="2.60.120.260">
    <property type="entry name" value="Galactose-binding domain-like"/>
    <property type="match status" value="1"/>
</dbReference>
<organism evidence="3 4">
    <name type="scientific">Rhodocollybia butyracea</name>
    <dbReference type="NCBI Taxonomy" id="206335"/>
    <lineage>
        <taxon>Eukaryota</taxon>
        <taxon>Fungi</taxon>
        <taxon>Dikarya</taxon>
        <taxon>Basidiomycota</taxon>
        <taxon>Agaricomycotina</taxon>
        <taxon>Agaricomycetes</taxon>
        <taxon>Agaricomycetidae</taxon>
        <taxon>Agaricales</taxon>
        <taxon>Marasmiineae</taxon>
        <taxon>Omphalotaceae</taxon>
        <taxon>Rhodocollybia</taxon>
    </lineage>
</organism>
<feature type="region of interest" description="Disordered" evidence="1">
    <location>
        <begin position="1"/>
        <end position="22"/>
    </location>
</feature>
<feature type="compositionally biased region" description="Polar residues" evidence="1">
    <location>
        <begin position="262"/>
        <end position="271"/>
    </location>
</feature>
<accession>A0A9P5PS80</accession>
<dbReference type="AlphaFoldDB" id="A0A9P5PS80"/>
<dbReference type="OrthoDB" id="3265734at2759"/>
<keyword evidence="4" id="KW-1185">Reference proteome</keyword>
<evidence type="ECO:0000256" key="2">
    <source>
        <dbReference type="SAM" id="Phobius"/>
    </source>
</evidence>
<dbReference type="EMBL" id="JADNRY010000060">
    <property type="protein sequence ID" value="KAF9068456.1"/>
    <property type="molecule type" value="Genomic_DNA"/>
</dbReference>
<feature type="transmembrane region" description="Helical" evidence="2">
    <location>
        <begin position="184"/>
        <end position="208"/>
    </location>
</feature>
<feature type="region of interest" description="Disordered" evidence="1">
    <location>
        <begin position="152"/>
        <end position="178"/>
    </location>
</feature>
<gene>
    <name evidence="3" type="ORF">BDP27DRAFT_1421817</name>
</gene>
<comment type="caution">
    <text evidence="3">The sequence shown here is derived from an EMBL/GenBank/DDBJ whole genome shotgun (WGS) entry which is preliminary data.</text>
</comment>
<dbReference type="CDD" id="cd12087">
    <property type="entry name" value="TM_EGFR-like"/>
    <property type="match status" value="1"/>
</dbReference>
<keyword evidence="2" id="KW-0812">Transmembrane</keyword>
<evidence type="ECO:0000256" key="1">
    <source>
        <dbReference type="SAM" id="MobiDB-lite"/>
    </source>
</evidence>
<keyword evidence="2" id="KW-1133">Transmembrane helix</keyword>
<keyword evidence="2" id="KW-0472">Membrane</keyword>
<name>A0A9P5PS80_9AGAR</name>
<reference evidence="3" key="1">
    <citation type="submission" date="2020-11" db="EMBL/GenBank/DDBJ databases">
        <authorList>
            <consortium name="DOE Joint Genome Institute"/>
            <person name="Ahrendt S."/>
            <person name="Riley R."/>
            <person name="Andreopoulos W."/>
            <person name="Labutti K."/>
            <person name="Pangilinan J."/>
            <person name="Ruiz-Duenas F.J."/>
            <person name="Barrasa J.M."/>
            <person name="Sanchez-Garcia M."/>
            <person name="Camarero S."/>
            <person name="Miyauchi S."/>
            <person name="Serrano A."/>
            <person name="Linde D."/>
            <person name="Babiker R."/>
            <person name="Drula E."/>
            <person name="Ayuso-Fernandez I."/>
            <person name="Pacheco R."/>
            <person name="Padilla G."/>
            <person name="Ferreira P."/>
            <person name="Barriuso J."/>
            <person name="Kellner H."/>
            <person name="Castanera R."/>
            <person name="Alfaro M."/>
            <person name="Ramirez L."/>
            <person name="Pisabarro A.G."/>
            <person name="Kuo A."/>
            <person name="Tritt A."/>
            <person name="Lipzen A."/>
            <person name="He G."/>
            <person name="Yan M."/>
            <person name="Ng V."/>
            <person name="Cullen D."/>
            <person name="Martin F."/>
            <person name="Rosso M.-N."/>
            <person name="Henrissat B."/>
            <person name="Hibbett D."/>
            <person name="Martinez A.T."/>
            <person name="Grigoriev I.V."/>
        </authorList>
    </citation>
    <scope>NUCLEOTIDE SEQUENCE</scope>
    <source>
        <strain evidence="3">AH 40177</strain>
    </source>
</reference>
<dbReference type="Proteomes" id="UP000772434">
    <property type="component" value="Unassembled WGS sequence"/>
</dbReference>
<sequence length="288" mass="30409">MAANGDSTFPCPPASSLQTLVDDNDPRISYSGGWIDGGDPGFECKGTTHGAEGANVTATLNFNGVGVQVFGSIGFAANDGSPSSTYQVDNLPASTFVFNANGQNNYRVQFYASPLLNAGNHTLIITSLGNNNSRIWLDYILYYPTTNSASNLSATSTPSGSASSATFSPTSDTDTTTHRASDRVALIAGAVVGSVAGIFVGALLYYVLLRWHHKHQNTYQTVTPYAESVTNTAVPPRDDSTVSRAGRIQKGVIFPSERLENTIRSGASSPQELAPVISAHRSPPSYHP</sequence>
<protein>
    <submittedName>
        <fullName evidence="3">Uncharacterized protein</fullName>
    </submittedName>
</protein>
<evidence type="ECO:0000313" key="3">
    <source>
        <dbReference type="EMBL" id="KAF9068456.1"/>
    </source>
</evidence>
<feature type="compositionally biased region" description="Low complexity" evidence="1">
    <location>
        <begin position="152"/>
        <end position="174"/>
    </location>
</feature>
<proteinExistence type="predicted"/>
<evidence type="ECO:0000313" key="4">
    <source>
        <dbReference type="Proteomes" id="UP000772434"/>
    </source>
</evidence>
<feature type="region of interest" description="Disordered" evidence="1">
    <location>
        <begin position="261"/>
        <end position="288"/>
    </location>
</feature>